<gene>
    <name evidence="2" type="ORF">SEMRO_521_G159470.1</name>
</gene>
<keyword evidence="3" id="KW-1185">Reference proteome</keyword>
<feature type="region of interest" description="Disordered" evidence="1">
    <location>
        <begin position="71"/>
        <end position="96"/>
    </location>
</feature>
<proteinExistence type="predicted"/>
<organism evidence="2 3">
    <name type="scientific">Seminavis robusta</name>
    <dbReference type="NCBI Taxonomy" id="568900"/>
    <lineage>
        <taxon>Eukaryota</taxon>
        <taxon>Sar</taxon>
        <taxon>Stramenopiles</taxon>
        <taxon>Ochrophyta</taxon>
        <taxon>Bacillariophyta</taxon>
        <taxon>Bacillariophyceae</taxon>
        <taxon>Bacillariophycidae</taxon>
        <taxon>Naviculales</taxon>
        <taxon>Naviculaceae</taxon>
        <taxon>Seminavis</taxon>
    </lineage>
</organism>
<feature type="compositionally biased region" description="Basic and acidic residues" evidence="1">
    <location>
        <begin position="11"/>
        <end position="23"/>
    </location>
</feature>
<comment type="caution">
    <text evidence="2">The sequence shown here is derived from an EMBL/GenBank/DDBJ whole genome shotgun (WGS) entry which is preliminary data.</text>
</comment>
<feature type="compositionally biased region" description="Basic residues" evidence="1">
    <location>
        <begin position="1"/>
        <end position="10"/>
    </location>
</feature>
<feature type="compositionally biased region" description="Basic and acidic residues" evidence="1">
    <location>
        <begin position="78"/>
        <end position="94"/>
    </location>
</feature>
<feature type="region of interest" description="Disordered" evidence="1">
    <location>
        <begin position="1"/>
        <end position="55"/>
    </location>
</feature>
<feature type="compositionally biased region" description="Basic and acidic residues" evidence="1">
    <location>
        <begin position="233"/>
        <end position="247"/>
    </location>
</feature>
<dbReference type="AlphaFoldDB" id="A0A9N8E1D9"/>
<evidence type="ECO:0000313" key="2">
    <source>
        <dbReference type="EMBL" id="CAB9512160.1"/>
    </source>
</evidence>
<dbReference type="Proteomes" id="UP001153069">
    <property type="component" value="Unassembled WGS sequence"/>
</dbReference>
<evidence type="ECO:0000256" key="1">
    <source>
        <dbReference type="SAM" id="MobiDB-lite"/>
    </source>
</evidence>
<sequence length="330" mass="36831">MRLFGRRGRSRSVDRSRKSKNDNRQPPYHDQQSTGYLSDKRSHTAGVPEDDSVGSELPTLDQFEIAVPSRSFANSSGGEREFAPEAREEMDNRSTTDISSITSVSYRAGYYYLRNIKKKPPVKKANQTWCGCLPNCSCASCMPCSCSWLTCCCCAEAKSELAQQHANAKHHPMLGSPPTSRDKLRKSHNPGRRTMGPPGINNQNRGRGPTHGYMQHGGFAAAIHRTPSSSRRYGIDSARDSMPREDAYPSLNNNHSLFDELSEEDEFGGHRGRQKRQQYNQKKNGTNKAWLPRGRAGGAHGGGGGMSPEYYAPREKSNRSRSRGRRGERY</sequence>
<feature type="compositionally biased region" description="Gly residues" evidence="1">
    <location>
        <begin position="295"/>
        <end position="306"/>
    </location>
</feature>
<protein>
    <submittedName>
        <fullName evidence="2">Uncharacterized protein</fullName>
    </submittedName>
</protein>
<feature type="region of interest" description="Disordered" evidence="1">
    <location>
        <begin position="168"/>
        <end position="330"/>
    </location>
</feature>
<dbReference type="EMBL" id="CAICTM010000520">
    <property type="protein sequence ID" value="CAB9512160.1"/>
    <property type="molecule type" value="Genomic_DNA"/>
</dbReference>
<evidence type="ECO:0000313" key="3">
    <source>
        <dbReference type="Proteomes" id="UP001153069"/>
    </source>
</evidence>
<accession>A0A9N8E1D9</accession>
<reference evidence="2" key="1">
    <citation type="submission" date="2020-06" db="EMBL/GenBank/DDBJ databases">
        <authorList>
            <consortium name="Plant Systems Biology data submission"/>
        </authorList>
    </citation>
    <scope>NUCLEOTIDE SEQUENCE</scope>
    <source>
        <strain evidence="2">D6</strain>
    </source>
</reference>
<name>A0A9N8E1D9_9STRA</name>